<evidence type="ECO:0000256" key="2">
    <source>
        <dbReference type="ARBA" id="ARBA00022840"/>
    </source>
</evidence>
<dbReference type="Proteomes" id="UP000566995">
    <property type="component" value="Unassembled WGS sequence"/>
</dbReference>
<dbReference type="InterPro" id="IPR002078">
    <property type="entry name" value="Sigma_54_int"/>
</dbReference>
<feature type="domain" description="Sigma-54 factor interaction" evidence="3">
    <location>
        <begin position="181"/>
        <end position="419"/>
    </location>
</feature>
<dbReference type="GO" id="GO:0006355">
    <property type="term" value="P:regulation of DNA-templated transcription"/>
    <property type="evidence" value="ECO:0007669"/>
    <property type="project" value="InterPro"/>
</dbReference>
<dbReference type="Gene3D" id="3.40.50.300">
    <property type="entry name" value="P-loop containing nucleotide triphosphate hydrolases"/>
    <property type="match status" value="1"/>
</dbReference>
<gene>
    <name evidence="4" type="ORF">HNP46_006476</name>
</gene>
<evidence type="ECO:0000313" key="5">
    <source>
        <dbReference type="Proteomes" id="UP000566995"/>
    </source>
</evidence>
<reference evidence="4 5" key="1">
    <citation type="submission" date="2020-08" db="EMBL/GenBank/DDBJ databases">
        <title>Functional genomics of gut bacteria from endangered species of beetles.</title>
        <authorList>
            <person name="Carlos-Shanley C."/>
        </authorList>
    </citation>
    <scope>NUCLEOTIDE SEQUENCE [LARGE SCALE GENOMIC DNA]</scope>
    <source>
        <strain evidence="4 5">S00179</strain>
    </source>
</reference>
<dbReference type="CDD" id="cd00009">
    <property type="entry name" value="AAA"/>
    <property type="match status" value="1"/>
</dbReference>
<dbReference type="Gene3D" id="1.10.8.60">
    <property type="match status" value="1"/>
</dbReference>
<name>A0A7W7P5R5_PSENT</name>
<dbReference type="SUPFAM" id="SSF52540">
    <property type="entry name" value="P-loop containing nucleoside triphosphate hydrolases"/>
    <property type="match status" value="1"/>
</dbReference>
<dbReference type="GO" id="GO:0005524">
    <property type="term" value="F:ATP binding"/>
    <property type="evidence" value="ECO:0007669"/>
    <property type="project" value="UniProtKB-KW"/>
</dbReference>
<dbReference type="RefSeq" id="WP_311771856.1">
    <property type="nucleotide sequence ID" value="NZ_JACHLI010000043.1"/>
</dbReference>
<dbReference type="InterPro" id="IPR009715">
    <property type="entry name" value="RtcR"/>
</dbReference>
<dbReference type="AlphaFoldDB" id="A0A7W7P5R5"/>
<dbReference type="PANTHER" id="PTHR32071:SF14">
    <property type="entry name" value="TRANSCRIPTIONAL REGULATORY PROTEIN RTCR"/>
    <property type="match status" value="1"/>
</dbReference>
<sequence>MKTRIISFLGSSLDAGSKDSRKQRWRPNVGLGDASGHKVDELLLIHEPKHKNIAEQVREDALEMARVAGNDFQVILKEVDFAPFDLLSTYLMMEDLRKEITFAPDDTHLLSISTGTHIMQICCFLMVESKRWPGYLVQCSRGEGVTTNLKIIDLDLSQHDPIMQRYRLDAMKGETLLKGGIPTLNEAFNRTVSKLQRVAERSDSPILFLGPTGAGKTQMARSVFEVKRKAKNLAGQFVEVNCATLRGDTVMSTLFGHKKGAFTGATESREGLLKKADKGLLFLDEIGELGLEEQAMLLHALEDKSFSAMGSEDVVKSDFQFIAGTNRDLAAEVAAGRFREDLLARINTWTFELPGLADRIEDLEPNIDFELAKQQAKHNVAYRFAGRARQDYLTFAKSKQATWAGNFRDLSASIQRMVVMAEGGVIGTEVVQDEIETLHRQWGPSTKMIQSAGSSIKGYLGQVDTTQLTPLEVVTLEHVLTVCAETDSYAELGRRLYGAQAGSNPSQRARKYLVGLGLDIKEVHAALRRA</sequence>
<dbReference type="PANTHER" id="PTHR32071">
    <property type="entry name" value="TRANSCRIPTIONAL REGULATORY PROTEIN"/>
    <property type="match status" value="1"/>
</dbReference>
<evidence type="ECO:0000313" key="4">
    <source>
        <dbReference type="EMBL" id="MBB4867562.1"/>
    </source>
</evidence>
<protein>
    <submittedName>
        <fullName evidence="4">Transcriptional regulatory protein RtcR</fullName>
    </submittedName>
</protein>
<dbReference type="InterPro" id="IPR027417">
    <property type="entry name" value="P-loop_NTPase"/>
</dbReference>
<keyword evidence="2" id="KW-0067">ATP-binding</keyword>
<dbReference type="Pfam" id="PF00158">
    <property type="entry name" value="Sigma54_activat"/>
    <property type="match status" value="1"/>
</dbReference>
<keyword evidence="1" id="KW-0547">Nucleotide-binding</keyword>
<dbReference type="EMBL" id="JACHLI010000043">
    <property type="protein sequence ID" value="MBB4867562.1"/>
    <property type="molecule type" value="Genomic_DNA"/>
</dbReference>
<evidence type="ECO:0000256" key="1">
    <source>
        <dbReference type="ARBA" id="ARBA00022741"/>
    </source>
</evidence>
<evidence type="ECO:0000259" key="3">
    <source>
        <dbReference type="PROSITE" id="PS50045"/>
    </source>
</evidence>
<dbReference type="Pfam" id="PF06956">
    <property type="entry name" value="RtcR"/>
    <property type="match status" value="1"/>
</dbReference>
<dbReference type="SMART" id="SM00382">
    <property type="entry name" value="AAA"/>
    <property type="match status" value="1"/>
</dbReference>
<proteinExistence type="predicted"/>
<comment type="caution">
    <text evidence="4">The sequence shown here is derived from an EMBL/GenBank/DDBJ whole genome shotgun (WGS) entry which is preliminary data.</text>
</comment>
<dbReference type="PROSITE" id="PS50045">
    <property type="entry name" value="SIGMA54_INTERACT_4"/>
    <property type="match status" value="1"/>
</dbReference>
<accession>A0A7W7P5R5</accession>
<dbReference type="InterPro" id="IPR003593">
    <property type="entry name" value="AAA+_ATPase"/>
</dbReference>
<organism evidence="4 5">
    <name type="scientific">Pseudomonas nitroreducens</name>
    <dbReference type="NCBI Taxonomy" id="46680"/>
    <lineage>
        <taxon>Bacteria</taxon>
        <taxon>Pseudomonadati</taxon>
        <taxon>Pseudomonadota</taxon>
        <taxon>Gammaproteobacteria</taxon>
        <taxon>Pseudomonadales</taxon>
        <taxon>Pseudomonadaceae</taxon>
        <taxon>Pseudomonas</taxon>
    </lineage>
</organism>